<evidence type="ECO:0000313" key="1">
    <source>
        <dbReference type="EMBL" id="EMQ93956.1"/>
    </source>
</evidence>
<protein>
    <recommendedName>
        <fullName evidence="3">STAS/SEC14 domain-containing protein</fullName>
    </recommendedName>
</protein>
<evidence type="ECO:0008006" key="3">
    <source>
        <dbReference type="Google" id="ProtNLM"/>
    </source>
</evidence>
<sequence>MTFENSKHFNLLPSSKIEFSFGTFFFLEKIIISELNEGIHFDWGKIEQVISAIGEHYGDQFEVGFISNRINSYSIEPQLWIDFYKEYNFIAASAVVAYNKFNYKNATLEKHFSKTSIKRCQTLNEAIEWILSLKEFN</sequence>
<dbReference type="RefSeq" id="WP_007651642.1">
    <property type="nucleotide sequence ID" value="NZ_ANLA01000024.1"/>
</dbReference>
<evidence type="ECO:0000313" key="2">
    <source>
        <dbReference type="Proteomes" id="UP000012024"/>
    </source>
</evidence>
<reference evidence="1 2" key="1">
    <citation type="submission" date="2012-12" db="EMBL/GenBank/DDBJ databases">
        <title>Genome assembly of Formosa sp. AK20.</title>
        <authorList>
            <person name="Kumar R."/>
            <person name="Khatri I."/>
            <person name="Vaidya B."/>
            <person name="Subramanian S."/>
            <person name="Pinnaka A."/>
        </authorList>
    </citation>
    <scope>NUCLEOTIDE SEQUENCE [LARGE SCALE GENOMIC DNA]</scope>
    <source>
        <strain evidence="1 2">AK20</strain>
    </source>
</reference>
<dbReference type="EMBL" id="ANLA01000024">
    <property type="protein sequence ID" value="EMQ93956.1"/>
    <property type="molecule type" value="Genomic_DNA"/>
</dbReference>
<dbReference type="eggNOG" id="ENOG5032Z8T">
    <property type="taxonomic scope" value="Bacteria"/>
</dbReference>
<dbReference type="OrthoDB" id="1144611at2"/>
<dbReference type="GeneID" id="98642538"/>
<organism evidence="1 2">
    <name type="scientific">Xanthomarina gelatinilytica</name>
    <dbReference type="NCBI Taxonomy" id="1137281"/>
    <lineage>
        <taxon>Bacteria</taxon>
        <taxon>Pseudomonadati</taxon>
        <taxon>Bacteroidota</taxon>
        <taxon>Flavobacteriia</taxon>
        <taxon>Flavobacteriales</taxon>
        <taxon>Flavobacteriaceae</taxon>
        <taxon>Xanthomarina</taxon>
    </lineage>
</organism>
<keyword evidence="2" id="KW-1185">Reference proteome</keyword>
<gene>
    <name evidence="1" type="ORF">D778_01366</name>
</gene>
<accession>M7MFV0</accession>
<proteinExistence type="predicted"/>
<dbReference type="AlphaFoldDB" id="M7MFV0"/>
<dbReference type="Proteomes" id="UP000012024">
    <property type="component" value="Unassembled WGS sequence"/>
</dbReference>
<comment type="caution">
    <text evidence="1">The sequence shown here is derived from an EMBL/GenBank/DDBJ whole genome shotgun (WGS) entry which is preliminary data.</text>
</comment>
<dbReference type="PATRIC" id="fig|1137281.3.peg.2723"/>
<name>M7MFV0_9FLAO</name>